<sequence>MVKLFLPGLFVFQLPSNVESAFGECTHDVHWHFFRTDLNNVFRWYGVQGILDAPLDETLPDQDLLHHLMHHGHGANPWTHIGKLLIFLDEWGVHQDTSCPFGRWAGVALSCALFPDANSYVGVLAPLRRYLSQAATTPLIFTESGWPIWALLDLAIRRCRLKGVQIYGRPIMLAAWGPVLPPNMTRNNGSFPSSVVSRTALADKLGIAARLLLQVPLHKEHGPSADLGGFGLNSSEKSVLVQVGELLASELTEEGGLEAASSVVAAGASLWQWLAMLQNLRFLQADCPADSMLTSTRDSPITPPYRLCVRYGRHHPIDHFIWNVGYFPDCEQLLAAVGPPDVFGVDFAVDVGANIGACAIPLGLLGYRVVAFEPQTVESTMLEASALSNGLALHVEEPQFSVVRSLVTNTTGPRRVLQSHFAKEFSEAEESEPMWVGMMARPLAAAEASPLDLQVMGMTAVSQHSVESVRLDDFAARRPDLFPNKRGLRVLKIDAEHAEAEVLAGAASLLRAGAASARHEHATGLLSDQLLPRPLVLFEYMPRELELLGIDPLGSLHLLDSFGYAVASVKADGPQQQVIPPHSFAHFA</sequence>
<keyword evidence="4" id="KW-1185">Reference proteome</keyword>
<name>A0A813DNS1_POLGL</name>
<feature type="domain" description="Methyltransferase FkbM" evidence="2">
    <location>
        <begin position="350"/>
        <end position="511"/>
    </location>
</feature>
<evidence type="ECO:0000313" key="3">
    <source>
        <dbReference type="EMBL" id="CAE8587925.1"/>
    </source>
</evidence>
<dbReference type="InterPro" id="IPR006342">
    <property type="entry name" value="FkbM_mtfrase"/>
</dbReference>
<dbReference type="InterPro" id="IPR029063">
    <property type="entry name" value="SAM-dependent_MTases_sf"/>
</dbReference>
<organism evidence="3 4">
    <name type="scientific">Polarella glacialis</name>
    <name type="common">Dinoflagellate</name>
    <dbReference type="NCBI Taxonomy" id="89957"/>
    <lineage>
        <taxon>Eukaryota</taxon>
        <taxon>Sar</taxon>
        <taxon>Alveolata</taxon>
        <taxon>Dinophyceae</taxon>
        <taxon>Suessiales</taxon>
        <taxon>Suessiaceae</taxon>
        <taxon>Polarella</taxon>
    </lineage>
</organism>
<comment type="caution">
    <text evidence="3">The sequence shown here is derived from an EMBL/GenBank/DDBJ whole genome shotgun (WGS) entry which is preliminary data.</text>
</comment>
<gene>
    <name evidence="3" type="ORF">PGLA1383_LOCUS6747</name>
</gene>
<proteinExistence type="predicted"/>
<dbReference type="Gene3D" id="3.40.50.150">
    <property type="entry name" value="Vaccinia Virus protein VP39"/>
    <property type="match status" value="1"/>
</dbReference>
<evidence type="ECO:0000256" key="1">
    <source>
        <dbReference type="SAM" id="SignalP"/>
    </source>
</evidence>
<accession>A0A813DNS1</accession>
<reference evidence="3" key="1">
    <citation type="submission" date="2021-02" db="EMBL/GenBank/DDBJ databases">
        <authorList>
            <person name="Dougan E. K."/>
            <person name="Rhodes N."/>
            <person name="Thang M."/>
            <person name="Chan C."/>
        </authorList>
    </citation>
    <scope>NUCLEOTIDE SEQUENCE</scope>
</reference>
<feature type="chain" id="PRO_5032526702" description="Methyltransferase FkbM domain-containing protein" evidence="1">
    <location>
        <begin position="21"/>
        <end position="588"/>
    </location>
</feature>
<feature type="signal peptide" evidence="1">
    <location>
        <begin position="1"/>
        <end position="20"/>
    </location>
</feature>
<keyword evidence="1" id="KW-0732">Signal</keyword>
<evidence type="ECO:0000259" key="2">
    <source>
        <dbReference type="Pfam" id="PF05050"/>
    </source>
</evidence>
<dbReference type="SUPFAM" id="SSF53335">
    <property type="entry name" value="S-adenosyl-L-methionine-dependent methyltransferases"/>
    <property type="match status" value="1"/>
</dbReference>
<protein>
    <recommendedName>
        <fullName evidence="2">Methyltransferase FkbM domain-containing protein</fullName>
    </recommendedName>
</protein>
<dbReference type="NCBIfam" id="TIGR01444">
    <property type="entry name" value="fkbM_fam"/>
    <property type="match status" value="1"/>
</dbReference>
<dbReference type="AlphaFoldDB" id="A0A813DNS1"/>
<dbReference type="EMBL" id="CAJNNV010002827">
    <property type="protein sequence ID" value="CAE8587925.1"/>
    <property type="molecule type" value="Genomic_DNA"/>
</dbReference>
<evidence type="ECO:0000313" key="4">
    <source>
        <dbReference type="Proteomes" id="UP000654075"/>
    </source>
</evidence>
<dbReference type="Proteomes" id="UP000654075">
    <property type="component" value="Unassembled WGS sequence"/>
</dbReference>
<dbReference type="Pfam" id="PF05050">
    <property type="entry name" value="Methyltransf_21"/>
    <property type="match status" value="1"/>
</dbReference>